<proteinExistence type="predicted"/>
<dbReference type="EMBL" id="SACM01000001">
    <property type="protein sequence ID" value="RVT87883.1"/>
    <property type="molecule type" value="Genomic_DNA"/>
</dbReference>
<evidence type="ECO:0000313" key="2">
    <source>
        <dbReference type="Proteomes" id="UP000288587"/>
    </source>
</evidence>
<sequence>MASDSVELRRIHAADQADRVVQADNAPTVDWATVAKRDQARARQVLLLRDAGKLQTELDYARAATVMLHGPTSASIVQAYGLVEAGLRHFPNSRALLRLRATAWDRLRMAHGRSQWFGTQLTRVGQGAIQLYDMDRTAMTEDVRVALGGQSDGEIAAAIAEAERVSPRPRPTYVPDGMPAPKMVRLPLQGETLLSLMVAAKPAAQFYVQAVKVGLPLPREENTKPSKRYIYMPLPVLQLEQTAKSGRWMTESEGLVDEPFATVADVTTEAVDGRTWRSTVRVDDKVLAAPVLKVDPRITMVWTIRTNEQGGAELLSVQDGQSGKTLYATPGGR</sequence>
<dbReference type="Proteomes" id="UP000288587">
    <property type="component" value="Unassembled WGS sequence"/>
</dbReference>
<accession>A0A437LRN8</accession>
<comment type="caution">
    <text evidence="1">The sequence shown here is derived from an EMBL/GenBank/DDBJ whole genome shotgun (WGS) entry which is preliminary data.</text>
</comment>
<organism evidence="1 2">
    <name type="scientific">Inhella crocodyli</name>
    <dbReference type="NCBI Taxonomy" id="2499851"/>
    <lineage>
        <taxon>Bacteria</taxon>
        <taxon>Pseudomonadati</taxon>
        <taxon>Pseudomonadota</taxon>
        <taxon>Betaproteobacteria</taxon>
        <taxon>Burkholderiales</taxon>
        <taxon>Sphaerotilaceae</taxon>
        <taxon>Inhella</taxon>
    </lineage>
</organism>
<reference evidence="1 2" key="1">
    <citation type="submission" date="2019-01" db="EMBL/GenBank/DDBJ databases">
        <authorList>
            <person name="Chen W.-M."/>
        </authorList>
    </citation>
    <scope>NUCLEOTIDE SEQUENCE [LARGE SCALE GENOMIC DNA]</scope>
    <source>
        <strain evidence="1 2">CCP-18</strain>
    </source>
</reference>
<name>A0A437LRN8_9BURK</name>
<protein>
    <submittedName>
        <fullName evidence="1">Uncharacterized protein</fullName>
    </submittedName>
</protein>
<keyword evidence="2" id="KW-1185">Reference proteome</keyword>
<dbReference type="AlphaFoldDB" id="A0A437LRN8"/>
<evidence type="ECO:0000313" key="1">
    <source>
        <dbReference type="EMBL" id="RVT87883.1"/>
    </source>
</evidence>
<gene>
    <name evidence="1" type="ORF">EOD73_02365</name>
</gene>